<dbReference type="InterPro" id="IPR002052">
    <property type="entry name" value="DNA_methylase_N6_adenine_CS"/>
</dbReference>
<evidence type="ECO:0000313" key="1">
    <source>
        <dbReference type="EMBL" id="QID06220.1"/>
    </source>
</evidence>
<dbReference type="InterPro" id="IPR019012">
    <property type="entry name" value="RNA_cap_Gua-N2-MeTrfase"/>
</dbReference>
<dbReference type="PANTHER" id="PTHR14741:SF32">
    <property type="entry name" value="TRIMETHYLGUANOSINE SYNTHASE"/>
    <property type="match status" value="1"/>
</dbReference>
<protein>
    <submittedName>
        <fullName evidence="1">Putative RNA methylase</fullName>
    </submittedName>
</protein>
<organism evidence="1">
    <name type="scientific">Borely moumouvirus</name>
    <dbReference type="NCBI Taxonomy" id="2712067"/>
    <lineage>
        <taxon>Viruses</taxon>
        <taxon>Varidnaviria</taxon>
        <taxon>Bamfordvirae</taxon>
        <taxon>Nucleocytoviricota</taxon>
        <taxon>Megaviricetes</taxon>
        <taxon>Imitervirales</taxon>
        <taxon>Mimiviridae</taxon>
        <taxon>Megamimivirinae</taxon>
        <taxon>Moumouvirus</taxon>
    </lineage>
</organism>
<proteinExistence type="predicted"/>
<dbReference type="GO" id="GO:0003676">
    <property type="term" value="F:nucleic acid binding"/>
    <property type="evidence" value="ECO:0007669"/>
    <property type="project" value="InterPro"/>
</dbReference>
<dbReference type="EMBL" id="MN175499">
    <property type="protein sequence ID" value="QID06220.1"/>
    <property type="molecule type" value="Genomic_DNA"/>
</dbReference>
<dbReference type="GO" id="GO:0071164">
    <property type="term" value="F:RNA cap trimethylguanosine synthase activity"/>
    <property type="evidence" value="ECO:0007669"/>
    <property type="project" value="TreeGrafter"/>
</dbReference>
<reference evidence="1" key="1">
    <citation type="submission" date="2019-07" db="EMBL/GenBank/DDBJ databases">
        <title>The discovery of a new lineage B mimivirus raises questions about particles surface fibrils.</title>
        <authorList>
            <person name="Silva L.K.S."/>
            <person name="Rodrigues R.A.L."/>
            <person name="Andrade A.C.S.P."/>
            <person name="Hikida H."/>
            <person name="Andreani J."/>
            <person name="Levasseur A."/>
            <person name="La Scola B."/>
            <person name="Abrahao J.S."/>
        </authorList>
    </citation>
    <scope>NUCLEOTIDE SEQUENCE</scope>
    <source>
        <strain evidence="1">B60</strain>
    </source>
</reference>
<sequence>MNRYTYNTNYKKYKRVQNILNLKKIIFPPISDNKINQLLIDNESIKYITFNTSAQQITNIILENLTDFPCPDNKEEVSWDFMSIYDKMKHLIITEMTAGVGGNVLNFAKYFKYVNAIEINKTRYDYLQNNIKLYNYDNVNCYNDNSLDLLINHNDLVQDIIFFDPPWGGKDYKLHNNLRLNFGSDSIENICQELLSKSKANMIVMKLPCNYDFEFMFTLLSTRNIIKYSLDKMSIVIVKNFNNNNTNNIKIINQ</sequence>
<keyword evidence="1" id="KW-0489">Methyltransferase</keyword>
<dbReference type="Gene3D" id="3.40.50.150">
    <property type="entry name" value="Vaccinia Virus protein VP39"/>
    <property type="match status" value="1"/>
</dbReference>
<dbReference type="SUPFAM" id="SSF53335">
    <property type="entry name" value="S-adenosyl-L-methionine-dependent methyltransferases"/>
    <property type="match status" value="1"/>
</dbReference>
<name>A0A6G6ACS8_9VIRU</name>
<dbReference type="PANTHER" id="PTHR14741">
    <property type="entry name" value="S-ADENOSYLMETHIONINE-DEPENDENT METHYLTRANSFERASE RELATED"/>
    <property type="match status" value="1"/>
</dbReference>
<dbReference type="Pfam" id="PF09445">
    <property type="entry name" value="Methyltransf_15"/>
    <property type="match status" value="1"/>
</dbReference>
<accession>A0A6G6ACS8</accession>
<dbReference type="PROSITE" id="PS00092">
    <property type="entry name" value="N6_MTASE"/>
    <property type="match status" value="1"/>
</dbReference>
<dbReference type="InterPro" id="IPR029063">
    <property type="entry name" value="SAM-dependent_MTases_sf"/>
</dbReference>
<keyword evidence="1" id="KW-0808">Transferase</keyword>